<feature type="transmembrane region" description="Helical" evidence="1">
    <location>
        <begin position="36"/>
        <end position="56"/>
    </location>
</feature>
<dbReference type="OrthoDB" id="5342292at2759"/>
<evidence type="ECO:0000256" key="1">
    <source>
        <dbReference type="SAM" id="Phobius"/>
    </source>
</evidence>
<dbReference type="eggNOG" id="ENOG502RKPC">
    <property type="taxonomic scope" value="Eukaryota"/>
</dbReference>
<dbReference type="EMBL" id="DS022261">
    <property type="protein sequence ID" value="EWG54647.1"/>
    <property type="molecule type" value="Genomic_DNA"/>
</dbReference>
<keyword evidence="3" id="KW-1185">Reference proteome</keyword>
<keyword evidence="1" id="KW-0472">Membrane</keyword>
<dbReference type="VEuPathDB" id="FungiDB:FVEG_12808"/>
<gene>
    <name evidence="2" type="ORF">FVEG_12808</name>
</gene>
<dbReference type="GeneID" id="30070217"/>
<dbReference type="Proteomes" id="UP000009096">
    <property type="component" value="Chromosome 3"/>
</dbReference>
<sequence length="89" mass="9885">MSAFPIVDGVTVAIPPPEGYVVNFDHPLQRHAIESYVISGIGTALAFLFFLQYLYVKLWVLRKPDGETGKTLAPIWIKLSSAKDRKPAL</sequence>
<reference evidence="2 3" key="1">
    <citation type="journal article" date="2010" name="Nature">
        <title>Comparative genomics reveals mobile pathogenicity chromosomes in Fusarium.</title>
        <authorList>
            <person name="Ma L.J."/>
            <person name="van der Does H.C."/>
            <person name="Borkovich K.A."/>
            <person name="Coleman J.J."/>
            <person name="Daboussi M.J."/>
            <person name="Di Pietro A."/>
            <person name="Dufresne M."/>
            <person name="Freitag M."/>
            <person name="Grabherr M."/>
            <person name="Henrissat B."/>
            <person name="Houterman P.M."/>
            <person name="Kang S."/>
            <person name="Shim W.B."/>
            <person name="Woloshuk C."/>
            <person name="Xie X."/>
            <person name="Xu J.R."/>
            <person name="Antoniw J."/>
            <person name="Baker S.E."/>
            <person name="Bluhm B.H."/>
            <person name="Breakspear A."/>
            <person name="Brown D.W."/>
            <person name="Butchko R.A."/>
            <person name="Chapman S."/>
            <person name="Coulson R."/>
            <person name="Coutinho P.M."/>
            <person name="Danchin E.G."/>
            <person name="Diener A."/>
            <person name="Gale L.R."/>
            <person name="Gardiner D.M."/>
            <person name="Goff S."/>
            <person name="Hammond-Kosack K.E."/>
            <person name="Hilburn K."/>
            <person name="Hua-Van A."/>
            <person name="Jonkers W."/>
            <person name="Kazan K."/>
            <person name="Kodira C.D."/>
            <person name="Koehrsen M."/>
            <person name="Kumar L."/>
            <person name="Lee Y.H."/>
            <person name="Li L."/>
            <person name="Manners J.M."/>
            <person name="Miranda-Saavedra D."/>
            <person name="Mukherjee M."/>
            <person name="Park G."/>
            <person name="Park J."/>
            <person name="Park S.Y."/>
            <person name="Proctor R.H."/>
            <person name="Regev A."/>
            <person name="Ruiz-Roldan M.C."/>
            <person name="Sain D."/>
            <person name="Sakthikumar S."/>
            <person name="Sykes S."/>
            <person name="Schwartz D.C."/>
            <person name="Turgeon B.G."/>
            <person name="Wapinski I."/>
            <person name="Yoder O."/>
            <person name="Young S."/>
            <person name="Zeng Q."/>
            <person name="Zhou S."/>
            <person name="Galagan J."/>
            <person name="Cuomo C.A."/>
            <person name="Kistler H.C."/>
            <person name="Rep M."/>
        </authorList>
    </citation>
    <scope>NUCLEOTIDE SEQUENCE [LARGE SCALE GENOMIC DNA]</scope>
    <source>
        <strain evidence="3">M3125 / FGSC 7600</strain>
    </source>
</reference>
<keyword evidence="1" id="KW-1133">Transmembrane helix</keyword>
<dbReference type="AlphaFoldDB" id="W7NEA6"/>
<evidence type="ECO:0000313" key="2">
    <source>
        <dbReference type="EMBL" id="EWG54647.1"/>
    </source>
</evidence>
<accession>W7NEA6</accession>
<name>W7NEA6_GIBM7</name>
<organism evidence="2 3">
    <name type="scientific">Gibberella moniliformis (strain M3125 / FGSC 7600)</name>
    <name type="common">Maize ear and stalk rot fungus</name>
    <name type="synonym">Fusarium verticillioides</name>
    <dbReference type="NCBI Taxonomy" id="334819"/>
    <lineage>
        <taxon>Eukaryota</taxon>
        <taxon>Fungi</taxon>
        <taxon>Dikarya</taxon>
        <taxon>Ascomycota</taxon>
        <taxon>Pezizomycotina</taxon>
        <taxon>Sordariomycetes</taxon>
        <taxon>Hypocreomycetidae</taxon>
        <taxon>Hypocreales</taxon>
        <taxon>Nectriaceae</taxon>
        <taxon>Fusarium</taxon>
        <taxon>Fusarium fujikuroi species complex</taxon>
    </lineage>
</organism>
<dbReference type="OMA" id="LAPIWIK"/>
<proteinExistence type="predicted"/>
<protein>
    <submittedName>
        <fullName evidence="2">Uncharacterized protein</fullName>
    </submittedName>
</protein>
<dbReference type="KEGG" id="fvr:FVEG_12808"/>
<evidence type="ECO:0000313" key="3">
    <source>
        <dbReference type="Proteomes" id="UP000009096"/>
    </source>
</evidence>
<dbReference type="HOGENOM" id="CLU_2454908_0_0_1"/>
<dbReference type="RefSeq" id="XP_018760838.1">
    <property type="nucleotide sequence ID" value="XM_018902183.1"/>
</dbReference>
<keyword evidence="1" id="KW-0812">Transmembrane</keyword>